<gene>
    <name evidence="2" type="ORF">EJP77_10265</name>
</gene>
<name>A0A3S1DXP5_9BACL</name>
<keyword evidence="1" id="KW-0472">Membrane</keyword>
<accession>A0A3S1DXP5</accession>
<evidence type="ECO:0000313" key="3">
    <source>
        <dbReference type="Proteomes" id="UP000272464"/>
    </source>
</evidence>
<dbReference type="EMBL" id="RZNX01000003">
    <property type="protein sequence ID" value="RUT31762.1"/>
    <property type="molecule type" value="Genomic_DNA"/>
</dbReference>
<organism evidence="2 3">
    <name type="scientific">Paenibacillus zeisoli</name>
    <dbReference type="NCBI Taxonomy" id="2496267"/>
    <lineage>
        <taxon>Bacteria</taxon>
        <taxon>Bacillati</taxon>
        <taxon>Bacillota</taxon>
        <taxon>Bacilli</taxon>
        <taxon>Bacillales</taxon>
        <taxon>Paenibacillaceae</taxon>
        <taxon>Paenibacillus</taxon>
    </lineage>
</organism>
<feature type="transmembrane region" description="Helical" evidence="1">
    <location>
        <begin position="84"/>
        <end position="102"/>
    </location>
</feature>
<proteinExistence type="predicted"/>
<reference evidence="2 3" key="1">
    <citation type="submission" date="2018-12" db="EMBL/GenBank/DDBJ databases">
        <authorList>
            <person name="Sun L."/>
            <person name="Chen Z."/>
        </authorList>
    </citation>
    <scope>NUCLEOTIDE SEQUENCE [LARGE SCALE GENOMIC DNA]</scope>
    <source>
        <strain evidence="2 3">3-5-3</strain>
    </source>
</reference>
<dbReference type="RefSeq" id="WP_127199142.1">
    <property type="nucleotide sequence ID" value="NZ_RZNX01000003.1"/>
</dbReference>
<dbReference type="OrthoDB" id="2925556at2"/>
<sequence>MKKVPVQIRPFRRTRYAYQRLRVCKNCHNFTVLWEKECLNCGRSSFIPVDTMALRLTKRSMQTERLIALFLTLAGVLFSTTFEQIAICLGSGIVLTLLLWLVQRQMTLSEAPRQLHKWFEKEQQRLIDGLRLNIEAAIGIRQQDERLAYEMLREIGTLVNSDRNRLQQISLLRNFVLRRDMDLQLESLLLFDFDEGLAEYIGEIARIKPELIKERTLLYVLDHEPEFLSMANGREILAAIVGAIVRMKRYVTLYPEFTRRYARFLPKDRFLRLFRIVTADDPHLQFSNLATEVAEIYNAKYQWDPDFHQSAQSTGQQR</sequence>
<evidence type="ECO:0000313" key="2">
    <source>
        <dbReference type="EMBL" id="RUT31762.1"/>
    </source>
</evidence>
<dbReference type="AlphaFoldDB" id="A0A3S1DXP5"/>
<protein>
    <submittedName>
        <fullName evidence="2">Uncharacterized protein</fullName>
    </submittedName>
</protein>
<keyword evidence="1" id="KW-1133">Transmembrane helix</keyword>
<comment type="caution">
    <text evidence="2">The sequence shown here is derived from an EMBL/GenBank/DDBJ whole genome shotgun (WGS) entry which is preliminary data.</text>
</comment>
<keyword evidence="3" id="KW-1185">Reference proteome</keyword>
<keyword evidence="1" id="KW-0812">Transmembrane</keyword>
<evidence type="ECO:0000256" key="1">
    <source>
        <dbReference type="SAM" id="Phobius"/>
    </source>
</evidence>
<dbReference type="Proteomes" id="UP000272464">
    <property type="component" value="Unassembled WGS sequence"/>
</dbReference>